<name>A0ABY6DTB5_9ACTN</name>
<evidence type="ECO:0000313" key="2">
    <source>
        <dbReference type="EMBL" id="UXY17619.1"/>
    </source>
</evidence>
<protein>
    <submittedName>
        <fullName evidence="2">Uncharacterized protein</fullName>
    </submittedName>
</protein>
<dbReference type="EMBL" id="CP106793">
    <property type="protein sequence ID" value="UXY17619.1"/>
    <property type="molecule type" value="Genomic_DNA"/>
</dbReference>
<feature type="region of interest" description="Disordered" evidence="1">
    <location>
        <begin position="1"/>
        <end position="69"/>
    </location>
</feature>
<accession>A0ABY6DTB5</accession>
<organism evidence="2 3">
    <name type="scientific">Streptomyces cynarae</name>
    <dbReference type="NCBI Taxonomy" id="2981134"/>
    <lineage>
        <taxon>Bacteria</taxon>
        <taxon>Bacillati</taxon>
        <taxon>Actinomycetota</taxon>
        <taxon>Actinomycetes</taxon>
        <taxon>Kitasatosporales</taxon>
        <taxon>Streptomycetaceae</taxon>
        <taxon>Streptomyces</taxon>
    </lineage>
</organism>
<sequence length="84" mass="8708">MSADPSRSQPASQPDVAETVAFDRLPADAGRAGYGDRYAEDSVDYPTSASAQDWAAGEPPARAADATDGVSVQMQTAATSSRRC</sequence>
<keyword evidence="3" id="KW-1185">Reference proteome</keyword>
<dbReference type="Proteomes" id="UP001061298">
    <property type="component" value="Chromosome"/>
</dbReference>
<dbReference type="RefSeq" id="WP_263227607.1">
    <property type="nucleotide sequence ID" value="NZ_CP106793.1"/>
</dbReference>
<reference evidence="2" key="1">
    <citation type="submission" date="2022-10" db="EMBL/GenBank/DDBJ databases">
        <authorList>
            <person name="Mo P."/>
        </authorList>
    </citation>
    <scope>NUCLEOTIDE SEQUENCE</scope>
    <source>
        <strain evidence="2">HUAS 13-4</strain>
    </source>
</reference>
<evidence type="ECO:0000256" key="1">
    <source>
        <dbReference type="SAM" id="MobiDB-lite"/>
    </source>
</evidence>
<gene>
    <name evidence="2" type="ORF">N8I84_01730</name>
</gene>
<feature type="compositionally biased region" description="Polar residues" evidence="1">
    <location>
        <begin position="1"/>
        <end position="12"/>
    </location>
</feature>
<proteinExistence type="predicted"/>
<evidence type="ECO:0000313" key="3">
    <source>
        <dbReference type="Proteomes" id="UP001061298"/>
    </source>
</evidence>
<feature type="compositionally biased region" description="Low complexity" evidence="1">
    <location>
        <begin position="55"/>
        <end position="66"/>
    </location>
</feature>